<dbReference type="EMBL" id="CAJOBC010049006">
    <property type="protein sequence ID" value="CAF4171339.1"/>
    <property type="molecule type" value="Genomic_DNA"/>
</dbReference>
<dbReference type="OrthoDB" id="626167at2759"/>
<organism evidence="5 8">
    <name type="scientific">Didymodactylos carnosus</name>
    <dbReference type="NCBI Taxonomy" id="1234261"/>
    <lineage>
        <taxon>Eukaryota</taxon>
        <taxon>Metazoa</taxon>
        <taxon>Spiralia</taxon>
        <taxon>Gnathifera</taxon>
        <taxon>Rotifera</taxon>
        <taxon>Eurotatoria</taxon>
        <taxon>Bdelloidea</taxon>
        <taxon>Philodinida</taxon>
        <taxon>Philodinidae</taxon>
        <taxon>Didymodactylos</taxon>
    </lineage>
</organism>
<evidence type="ECO:0000313" key="8">
    <source>
        <dbReference type="Proteomes" id="UP000663829"/>
    </source>
</evidence>
<evidence type="ECO:0000313" key="7">
    <source>
        <dbReference type="EMBL" id="CAF4171339.1"/>
    </source>
</evidence>
<evidence type="ECO:0000313" key="4">
    <source>
        <dbReference type="EMBL" id="CAF1133886.1"/>
    </source>
</evidence>
<dbReference type="Proteomes" id="UP000663829">
    <property type="component" value="Unassembled WGS sequence"/>
</dbReference>
<dbReference type="EMBL" id="CAJNOK010011175">
    <property type="protein sequence ID" value="CAF1133886.1"/>
    <property type="molecule type" value="Genomic_DNA"/>
</dbReference>
<dbReference type="PANTHER" id="PTHR45641:SF19">
    <property type="entry name" value="NEPHROCYSTIN-3"/>
    <property type="match status" value="1"/>
</dbReference>
<dbReference type="Proteomes" id="UP000677228">
    <property type="component" value="Unassembled WGS sequence"/>
</dbReference>
<keyword evidence="2 3" id="KW-0802">TPR repeat</keyword>
<dbReference type="Gene3D" id="1.25.40.10">
    <property type="entry name" value="Tetratricopeptide repeat domain"/>
    <property type="match status" value="1"/>
</dbReference>
<dbReference type="PANTHER" id="PTHR45641">
    <property type="entry name" value="TETRATRICOPEPTIDE REPEAT PROTEIN (AFU_ORTHOLOGUE AFUA_6G03870)"/>
    <property type="match status" value="1"/>
</dbReference>
<dbReference type="AlphaFoldDB" id="A0A815FCJ7"/>
<feature type="repeat" description="TPR" evidence="3">
    <location>
        <begin position="39"/>
        <end position="72"/>
    </location>
</feature>
<evidence type="ECO:0000256" key="2">
    <source>
        <dbReference type="ARBA" id="ARBA00022803"/>
    </source>
</evidence>
<sequence>MGEVYLDLSDFDKALDYFHQALNIYKEKFGDNINQRNIAKCYHLIGQVYLKQNDANRALEYFHLTLNMWEITLIDNHPDLALCTENIAHAYLLKSEYRDALKYFSRTLNIYEKRLPLNDAKIIDIQRLLDNTKEKG</sequence>
<dbReference type="InterPro" id="IPR019734">
    <property type="entry name" value="TPR_rpt"/>
</dbReference>
<evidence type="ECO:0000256" key="1">
    <source>
        <dbReference type="ARBA" id="ARBA00022737"/>
    </source>
</evidence>
<dbReference type="InterPro" id="IPR011990">
    <property type="entry name" value="TPR-like_helical_dom_sf"/>
</dbReference>
<keyword evidence="8" id="KW-1185">Reference proteome</keyword>
<proteinExistence type="predicted"/>
<dbReference type="Proteomes" id="UP000681722">
    <property type="component" value="Unassembled WGS sequence"/>
</dbReference>
<feature type="repeat" description="TPR" evidence="3">
    <location>
        <begin position="81"/>
        <end position="114"/>
    </location>
</feature>
<evidence type="ECO:0000313" key="6">
    <source>
        <dbReference type="EMBL" id="CAF3920442.1"/>
    </source>
</evidence>
<protein>
    <recommendedName>
        <fullName evidence="9">Tetratricopeptide repeat protein</fullName>
    </recommendedName>
</protein>
<reference evidence="5" key="1">
    <citation type="submission" date="2021-02" db="EMBL/GenBank/DDBJ databases">
        <authorList>
            <person name="Nowell W R."/>
        </authorList>
    </citation>
    <scope>NUCLEOTIDE SEQUENCE</scope>
</reference>
<dbReference type="SMART" id="SM00028">
    <property type="entry name" value="TPR"/>
    <property type="match status" value="3"/>
</dbReference>
<accession>A0A815FCJ7</accession>
<dbReference type="EMBL" id="CAJOBA010023145">
    <property type="protein sequence ID" value="CAF3920442.1"/>
    <property type="molecule type" value="Genomic_DNA"/>
</dbReference>
<dbReference type="PROSITE" id="PS50005">
    <property type="entry name" value="TPR"/>
    <property type="match status" value="3"/>
</dbReference>
<dbReference type="Pfam" id="PF13374">
    <property type="entry name" value="TPR_10"/>
    <property type="match status" value="1"/>
</dbReference>
<keyword evidence="1" id="KW-0677">Repeat</keyword>
<dbReference type="SUPFAM" id="SSF48452">
    <property type="entry name" value="TPR-like"/>
    <property type="match status" value="1"/>
</dbReference>
<evidence type="ECO:0000313" key="5">
    <source>
        <dbReference type="EMBL" id="CAF1323451.1"/>
    </source>
</evidence>
<comment type="caution">
    <text evidence="5">The sequence shown here is derived from an EMBL/GenBank/DDBJ whole genome shotgun (WGS) entry which is preliminary data.</text>
</comment>
<evidence type="ECO:0008006" key="9">
    <source>
        <dbReference type="Google" id="ProtNLM"/>
    </source>
</evidence>
<evidence type="ECO:0000256" key="3">
    <source>
        <dbReference type="PROSITE-ProRule" id="PRU00339"/>
    </source>
</evidence>
<name>A0A815FCJ7_9BILA</name>
<dbReference type="PROSITE" id="PS50293">
    <property type="entry name" value="TPR_REGION"/>
    <property type="match status" value="1"/>
</dbReference>
<dbReference type="Pfam" id="PF13424">
    <property type="entry name" value="TPR_12"/>
    <property type="match status" value="1"/>
</dbReference>
<feature type="repeat" description="TPR" evidence="3">
    <location>
        <begin position="1"/>
        <end position="28"/>
    </location>
</feature>
<dbReference type="EMBL" id="CAJNOQ010013526">
    <property type="protein sequence ID" value="CAF1323451.1"/>
    <property type="molecule type" value="Genomic_DNA"/>
</dbReference>
<dbReference type="Proteomes" id="UP000682733">
    <property type="component" value="Unassembled WGS sequence"/>
</dbReference>
<gene>
    <name evidence="5" type="ORF">GPM918_LOCUS29588</name>
    <name evidence="4" type="ORF">OVA965_LOCUS20789</name>
    <name evidence="7" type="ORF">SRO942_LOCUS30174</name>
    <name evidence="6" type="ORF">TMI583_LOCUS21272</name>
</gene>